<feature type="domain" description="AGC-kinase C-terminal" evidence="7">
    <location>
        <begin position="286"/>
        <end position="353"/>
    </location>
</feature>
<dbReference type="GO" id="GO:0005524">
    <property type="term" value="F:ATP binding"/>
    <property type="evidence" value="ECO:0007669"/>
    <property type="project" value="UniProtKB-KW"/>
</dbReference>
<dbReference type="FunFam" id="1.10.510.10:FF:000008">
    <property type="entry name" value="Non-specific serine/threonine protein kinase"/>
    <property type="match status" value="1"/>
</dbReference>
<keyword evidence="1" id="KW-0723">Serine/threonine-protein kinase</keyword>
<evidence type="ECO:0000256" key="3">
    <source>
        <dbReference type="ARBA" id="ARBA00022741"/>
    </source>
</evidence>
<dbReference type="EMBL" id="MLAK01000788">
    <property type="protein sequence ID" value="OHT04576.1"/>
    <property type="molecule type" value="Genomic_DNA"/>
</dbReference>
<name>A0A1J4K1B5_9EUKA</name>
<dbReference type="Proteomes" id="UP000179807">
    <property type="component" value="Unassembled WGS sequence"/>
</dbReference>
<accession>A0A1J4K1B5</accession>
<evidence type="ECO:0000259" key="6">
    <source>
        <dbReference type="PROSITE" id="PS50011"/>
    </source>
</evidence>
<evidence type="ECO:0000256" key="2">
    <source>
        <dbReference type="ARBA" id="ARBA00022679"/>
    </source>
</evidence>
<gene>
    <name evidence="8" type="primary">Sgk2</name>
    <name evidence="8" type="ORF">TRFO_27897</name>
</gene>
<organism evidence="8 9">
    <name type="scientific">Tritrichomonas foetus</name>
    <dbReference type="NCBI Taxonomy" id="1144522"/>
    <lineage>
        <taxon>Eukaryota</taxon>
        <taxon>Metamonada</taxon>
        <taxon>Parabasalia</taxon>
        <taxon>Tritrichomonadida</taxon>
        <taxon>Tritrichomonadidae</taxon>
        <taxon>Tritrichomonas</taxon>
    </lineage>
</organism>
<sequence length="376" mass="43302">MWAHDLHQISIHKSKTIYDYDLISVIGKGGYGKVMLCRDKYKKSDALLETDSSNDKMKLYAIKTVHKKKLIRDNKVNLIFNEKSVLEKCKHPFIVKIYDSFQSNTKFYIVMEYVSGGELFRLIDQKIRIPLNDVRIYVAEIASALIYLHSMNIIYRDLKPENILINNDGHIKIADFGLVKDIKESHTTSTFCGTLDYIAPEIVMNKSYDSTVDWWALGILTFELIFGYTPFHDENEVKMYENIVTQKPIFPPGTDPYIISFISELLRKDPNRRLKYAKMIKHPFFNGIDMCDIYNKRIHPSFIPNLFNDAQNGISNFDTYFTSMTAQDSLATPVSGNFEGFSMSNNPEKIGTNSSKSSILATEMPIDIPDIEIPRY</sequence>
<dbReference type="PROSITE" id="PS50011">
    <property type="entry name" value="PROTEIN_KINASE_DOM"/>
    <property type="match status" value="1"/>
</dbReference>
<dbReference type="SMART" id="SM00133">
    <property type="entry name" value="S_TK_X"/>
    <property type="match status" value="1"/>
</dbReference>
<dbReference type="SMART" id="SM00220">
    <property type="entry name" value="S_TKc"/>
    <property type="match status" value="1"/>
</dbReference>
<reference evidence="8" key="1">
    <citation type="submission" date="2016-10" db="EMBL/GenBank/DDBJ databases">
        <authorList>
            <person name="Benchimol M."/>
            <person name="Almeida L.G."/>
            <person name="Vasconcelos A.T."/>
            <person name="Perreira-Neves A."/>
            <person name="Rosa I.A."/>
            <person name="Tasca T."/>
            <person name="Bogo M.R."/>
            <person name="de Souza W."/>
        </authorList>
    </citation>
    <scope>NUCLEOTIDE SEQUENCE [LARGE SCALE GENOMIC DNA]</scope>
    <source>
        <strain evidence="8">K</strain>
    </source>
</reference>
<dbReference type="Gene3D" id="1.10.510.10">
    <property type="entry name" value="Transferase(Phosphotransferase) domain 1"/>
    <property type="match status" value="1"/>
</dbReference>
<evidence type="ECO:0000313" key="8">
    <source>
        <dbReference type="EMBL" id="OHT04576.1"/>
    </source>
</evidence>
<dbReference type="InterPro" id="IPR000719">
    <property type="entry name" value="Prot_kinase_dom"/>
</dbReference>
<protein>
    <submittedName>
        <fullName evidence="8">Serine/threonine-protein kinase Sgk2</fullName>
    </submittedName>
</protein>
<dbReference type="PROSITE" id="PS00108">
    <property type="entry name" value="PROTEIN_KINASE_ST"/>
    <property type="match status" value="1"/>
</dbReference>
<dbReference type="GeneID" id="94840544"/>
<dbReference type="CDD" id="cd05123">
    <property type="entry name" value="STKc_AGC"/>
    <property type="match status" value="1"/>
</dbReference>
<dbReference type="SUPFAM" id="SSF56112">
    <property type="entry name" value="Protein kinase-like (PK-like)"/>
    <property type="match status" value="1"/>
</dbReference>
<dbReference type="RefSeq" id="XP_068357712.1">
    <property type="nucleotide sequence ID" value="XM_068505840.1"/>
</dbReference>
<dbReference type="GO" id="GO:0004674">
    <property type="term" value="F:protein serine/threonine kinase activity"/>
    <property type="evidence" value="ECO:0007669"/>
    <property type="project" value="UniProtKB-KW"/>
</dbReference>
<dbReference type="PANTHER" id="PTHR24351">
    <property type="entry name" value="RIBOSOMAL PROTEIN S6 KINASE"/>
    <property type="match status" value="1"/>
</dbReference>
<keyword evidence="2" id="KW-0808">Transferase</keyword>
<proteinExistence type="predicted"/>
<keyword evidence="5" id="KW-0067">ATP-binding</keyword>
<dbReference type="VEuPathDB" id="TrichDB:TRFO_27897"/>
<dbReference type="AlphaFoldDB" id="A0A1J4K1B5"/>
<keyword evidence="4 8" id="KW-0418">Kinase</keyword>
<dbReference type="OrthoDB" id="377346at2759"/>
<evidence type="ECO:0000256" key="4">
    <source>
        <dbReference type="ARBA" id="ARBA00022777"/>
    </source>
</evidence>
<dbReference type="Pfam" id="PF00069">
    <property type="entry name" value="Pkinase"/>
    <property type="match status" value="1"/>
</dbReference>
<feature type="domain" description="Protein kinase" evidence="6">
    <location>
        <begin position="20"/>
        <end position="285"/>
    </location>
</feature>
<dbReference type="InterPro" id="IPR045270">
    <property type="entry name" value="STKc_AGC"/>
</dbReference>
<evidence type="ECO:0000256" key="1">
    <source>
        <dbReference type="ARBA" id="ARBA00022527"/>
    </source>
</evidence>
<keyword evidence="3" id="KW-0547">Nucleotide-binding</keyword>
<dbReference type="Gene3D" id="3.30.200.20">
    <property type="entry name" value="Phosphorylase Kinase, domain 1"/>
    <property type="match status" value="1"/>
</dbReference>
<dbReference type="InterPro" id="IPR011009">
    <property type="entry name" value="Kinase-like_dom_sf"/>
</dbReference>
<comment type="caution">
    <text evidence="8">The sequence shown here is derived from an EMBL/GenBank/DDBJ whole genome shotgun (WGS) entry which is preliminary data.</text>
</comment>
<evidence type="ECO:0000313" key="9">
    <source>
        <dbReference type="Proteomes" id="UP000179807"/>
    </source>
</evidence>
<keyword evidence="9" id="KW-1185">Reference proteome</keyword>
<dbReference type="PROSITE" id="PS51285">
    <property type="entry name" value="AGC_KINASE_CTER"/>
    <property type="match status" value="1"/>
</dbReference>
<evidence type="ECO:0000259" key="7">
    <source>
        <dbReference type="PROSITE" id="PS51285"/>
    </source>
</evidence>
<dbReference type="InterPro" id="IPR008271">
    <property type="entry name" value="Ser/Thr_kinase_AS"/>
</dbReference>
<evidence type="ECO:0000256" key="5">
    <source>
        <dbReference type="ARBA" id="ARBA00022840"/>
    </source>
</evidence>
<dbReference type="InterPro" id="IPR000961">
    <property type="entry name" value="AGC-kinase_C"/>
</dbReference>